<dbReference type="InterPro" id="IPR035986">
    <property type="entry name" value="PKD_dom_sf"/>
</dbReference>
<feature type="chain" id="PRO_5012935103" evidence="1">
    <location>
        <begin position="22"/>
        <end position="672"/>
    </location>
</feature>
<dbReference type="PROSITE" id="PS50093">
    <property type="entry name" value="PKD"/>
    <property type="match status" value="1"/>
</dbReference>
<dbReference type="InterPro" id="IPR018704">
    <property type="entry name" value="SecYEG/CpoB_TPR"/>
</dbReference>
<dbReference type="Pfam" id="PF09976">
    <property type="entry name" value="TPR_21"/>
    <property type="match status" value="1"/>
</dbReference>
<dbReference type="Gene3D" id="2.60.40.10">
    <property type="entry name" value="Immunoglobulins"/>
    <property type="match status" value="1"/>
</dbReference>
<dbReference type="SUPFAM" id="SSF48452">
    <property type="entry name" value="TPR-like"/>
    <property type="match status" value="1"/>
</dbReference>
<dbReference type="GO" id="GO:0008233">
    <property type="term" value="F:peptidase activity"/>
    <property type="evidence" value="ECO:0007669"/>
    <property type="project" value="UniProtKB-KW"/>
</dbReference>
<name>A0A1V6C7S5_UNCT6</name>
<dbReference type="InterPro" id="IPR013783">
    <property type="entry name" value="Ig-like_fold"/>
</dbReference>
<evidence type="ECO:0000259" key="3">
    <source>
        <dbReference type="PROSITE" id="PS51820"/>
    </source>
</evidence>
<protein>
    <submittedName>
        <fullName evidence="4">Protease 1</fullName>
        <ecNumber evidence="4">3.4.21.50</ecNumber>
    </submittedName>
</protein>
<keyword evidence="1" id="KW-0732">Signal</keyword>
<dbReference type="EC" id="3.4.21.50" evidence="4"/>
<feature type="domain" description="PA14" evidence="3">
    <location>
        <begin position="115"/>
        <end position="270"/>
    </location>
</feature>
<comment type="caution">
    <text evidence="4">The sequence shown here is derived from an EMBL/GenBank/DDBJ whole genome shotgun (WGS) entry which is preliminary data.</text>
</comment>
<keyword evidence="4" id="KW-0645">Protease</keyword>
<dbReference type="AlphaFoldDB" id="A0A1V6C7S5"/>
<accession>A0A1V6C7S5</accession>
<evidence type="ECO:0000313" key="4">
    <source>
        <dbReference type="EMBL" id="OQB72967.1"/>
    </source>
</evidence>
<organism evidence="4">
    <name type="scientific">candidate division TA06 bacterium ADurb.Bin131</name>
    <dbReference type="NCBI Taxonomy" id="1852827"/>
    <lineage>
        <taxon>Bacteria</taxon>
        <taxon>Bacteria division TA06</taxon>
    </lineage>
</organism>
<dbReference type="InterPro" id="IPR037524">
    <property type="entry name" value="PA14/GLEYA"/>
</dbReference>
<dbReference type="CDD" id="cd00146">
    <property type="entry name" value="PKD"/>
    <property type="match status" value="1"/>
</dbReference>
<evidence type="ECO:0000259" key="2">
    <source>
        <dbReference type="PROSITE" id="PS50093"/>
    </source>
</evidence>
<dbReference type="InterPro" id="IPR000601">
    <property type="entry name" value="PKD_dom"/>
</dbReference>
<feature type="signal peptide" evidence="1">
    <location>
        <begin position="1"/>
        <end position="21"/>
    </location>
</feature>
<keyword evidence="4" id="KW-0378">Hydrolase</keyword>
<proteinExistence type="predicted"/>
<dbReference type="GO" id="GO:0006508">
    <property type="term" value="P:proteolysis"/>
    <property type="evidence" value="ECO:0007669"/>
    <property type="project" value="UniProtKB-KW"/>
</dbReference>
<dbReference type="EMBL" id="MWDQ01000105">
    <property type="protein sequence ID" value="OQB72967.1"/>
    <property type="molecule type" value="Genomic_DNA"/>
</dbReference>
<reference evidence="4" key="1">
    <citation type="submission" date="2017-02" db="EMBL/GenBank/DDBJ databases">
        <title>Delving into the versatile metabolic prowess of the omnipresent phylum Bacteroidetes.</title>
        <authorList>
            <person name="Nobu M.K."/>
            <person name="Mei R."/>
            <person name="Narihiro T."/>
            <person name="Kuroda K."/>
            <person name="Liu W.-T."/>
        </authorList>
    </citation>
    <scope>NUCLEOTIDE SEQUENCE</scope>
    <source>
        <strain evidence="4">ADurb.Bin131</strain>
    </source>
</reference>
<dbReference type="SMART" id="SM00089">
    <property type="entry name" value="PKD"/>
    <property type="match status" value="1"/>
</dbReference>
<dbReference type="Gene3D" id="1.25.40.10">
    <property type="entry name" value="Tetratricopeptide repeat domain"/>
    <property type="match status" value="2"/>
</dbReference>
<dbReference type="Pfam" id="PF14559">
    <property type="entry name" value="TPR_19"/>
    <property type="match status" value="1"/>
</dbReference>
<dbReference type="InterPro" id="IPR011990">
    <property type="entry name" value="TPR-like_helical_dom_sf"/>
</dbReference>
<sequence>MKNSVLYCFAVCLLFSGYAFCDVWLNGWEYRAQITCSTQKDTAPVEHSALIKVYCPAKDDGSDIRITDENGKEVAFFLVQAGPGNKYEISFPISEKTYYIFWGNPDAKKTKYDYRPKRGLLLEVYTRHGDKADTVDDCKKILEDSVQEKYLVGRTFRKMIWDGINPVTATNYLVRVYTGYFYSFQKETIVFGTTSTGPSLIFVDDKHVASWPGWHWIEAFVRPEHSGSIELEPGLHKIVYYHLERPGSVYAIGAMKKQEEQQFKIIPEDFFLPLSEGKITDIRKLNQQITSLFEWKNINYLKREKWELLTFQFTDTSTSKNNIVSYQWDFGDGQKSNQKNPSHTYLIKKTYDVKLTTTDNSGNSDTILMKVKAEQDYSVLVIPPKYYKEYIDEFAGFDLRTLPEEELFALADIFNSYNVVEKEFECYNELKNRNLEQSQWIKVAYIAADLAEKTKKYSEAEQIYKKIISEKNLPNAKLNLAFLYLETGDIEKAEQIFNLLSSDNQVELQIRRSATIGLGDAARYKADIKNASKFYESVILDTQIERKTGVYSQQVLFYLKKNDFSTAIEKLTLWADEIPTAKIKGNWSILFARAHILKKDYEKAMREIETFLKISSSIDNPYYGWAVYLKGEIYLDKGEKEKARETFEKVMETFSATQIANMAKEKLKEMEK</sequence>
<gene>
    <name evidence="4" type="ORF">BWX89_01143</name>
</gene>
<dbReference type="Proteomes" id="UP000485562">
    <property type="component" value="Unassembled WGS sequence"/>
</dbReference>
<dbReference type="InterPro" id="IPR022409">
    <property type="entry name" value="PKD/Chitinase_dom"/>
</dbReference>
<dbReference type="SUPFAM" id="SSF81901">
    <property type="entry name" value="HCP-like"/>
    <property type="match status" value="1"/>
</dbReference>
<dbReference type="PROSITE" id="PS51820">
    <property type="entry name" value="PA14"/>
    <property type="match status" value="1"/>
</dbReference>
<dbReference type="SUPFAM" id="SSF49299">
    <property type="entry name" value="PKD domain"/>
    <property type="match status" value="1"/>
</dbReference>
<feature type="domain" description="PKD" evidence="2">
    <location>
        <begin position="309"/>
        <end position="374"/>
    </location>
</feature>
<dbReference type="Pfam" id="PF18911">
    <property type="entry name" value="PKD_4"/>
    <property type="match status" value="1"/>
</dbReference>
<evidence type="ECO:0000256" key="1">
    <source>
        <dbReference type="SAM" id="SignalP"/>
    </source>
</evidence>